<dbReference type="EMBL" id="MN740419">
    <property type="protein sequence ID" value="QHU05793.1"/>
    <property type="molecule type" value="Genomic_DNA"/>
</dbReference>
<reference evidence="1" key="1">
    <citation type="journal article" date="2020" name="Nature">
        <title>Giant virus diversity and host interactions through global metagenomics.</title>
        <authorList>
            <person name="Schulz F."/>
            <person name="Roux S."/>
            <person name="Paez-Espino D."/>
            <person name="Jungbluth S."/>
            <person name="Walsh D.A."/>
            <person name="Denef V.J."/>
            <person name="McMahon K.D."/>
            <person name="Konstantinidis K.T."/>
            <person name="Eloe-Fadrosh E.A."/>
            <person name="Kyrpides N.C."/>
            <person name="Woyke T."/>
        </authorList>
    </citation>
    <scope>NUCLEOTIDE SEQUENCE</scope>
    <source>
        <strain evidence="1">GVMAG-M-3300027736-24</strain>
    </source>
</reference>
<evidence type="ECO:0000313" key="1">
    <source>
        <dbReference type="EMBL" id="QHU05793.1"/>
    </source>
</evidence>
<protein>
    <submittedName>
        <fullName evidence="1">Uncharacterized protein</fullName>
    </submittedName>
</protein>
<organism evidence="1">
    <name type="scientific">viral metagenome</name>
    <dbReference type="NCBI Taxonomy" id="1070528"/>
    <lineage>
        <taxon>unclassified sequences</taxon>
        <taxon>metagenomes</taxon>
        <taxon>organismal metagenomes</taxon>
    </lineage>
</organism>
<proteinExistence type="predicted"/>
<name>A0A6C0JK85_9ZZZZ</name>
<dbReference type="AlphaFoldDB" id="A0A6C0JK85"/>
<accession>A0A6C0JK85</accession>
<sequence>MDMDNLREQFVQIELECMRKQRDLLLETMKKNEYAQQELQNYLDRINYNIDKLEKGIIND</sequence>